<keyword evidence="1" id="KW-0732">Signal</keyword>
<reference evidence="3" key="4">
    <citation type="journal article" date="2015" name="G3 (Bethesda)">
        <title>Genome sequences of three phytopathogenic species of the Magnaporthaceae family of fungi.</title>
        <authorList>
            <person name="Okagaki L.H."/>
            <person name="Nunes C.C."/>
            <person name="Sailsbery J."/>
            <person name="Clay B."/>
            <person name="Brown D."/>
            <person name="John T."/>
            <person name="Oh Y."/>
            <person name="Young N."/>
            <person name="Fitzgerald M."/>
            <person name="Haas B.J."/>
            <person name="Zeng Q."/>
            <person name="Young S."/>
            <person name="Adiconis X."/>
            <person name="Fan L."/>
            <person name="Levin J.Z."/>
            <person name="Mitchell T.K."/>
            <person name="Okubara P.A."/>
            <person name="Farman M.L."/>
            <person name="Kohn L.M."/>
            <person name="Birren B."/>
            <person name="Ma L.-J."/>
            <person name="Dean R.A."/>
        </authorList>
    </citation>
    <scope>NUCLEOTIDE SEQUENCE</scope>
    <source>
        <strain evidence="3">R3-111a-1</strain>
    </source>
</reference>
<reference evidence="3" key="5">
    <citation type="submission" date="2018-04" db="UniProtKB">
        <authorList>
            <consortium name="EnsemblFungi"/>
        </authorList>
    </citation>
    <scope>IDENTIFICATION</scope>
    <source>
        <strain evidence="3">R3-111a-1</strain>
    </source>
</reference>
<feature type="chain" id="PRO_5015095123" evidence="1">
    <location>
        <begin position="23"/>
        <end position="80"/>
    </location>
</feature>
<sequence length="80" mass="8544">MRFSISIISQGLLALLTLQAAAAPVVSTGSELQQRDPSILDTGKPILAPNFTKGKQAAALVVQAEKDRGRVFARDEPQQI</sequence>
<gene>
    <name evidence="3" type="primary">20351094</name>
    <name evidence="2" type="ORF">GGTG_10636</name>
</gene>
<name>J3PAW1_GAET3</name>
<organism evidence="2">
    <name type="scientific">Gaeumannomyces tritici (strain R3-111a-1)</name>
    <name type="common">Wheat and barley take-all root rot fungus</name>
    <name type="synonym">Gaeumannomyces graminis var. tritici</name>
    <dbReference type="NCBI Taxonomy" id="644352"/>
    <lineage>
        <taxon>Eukaryota</taxon>
        <taxon>Fungi</taxon>
        <taxon>Dikarya</taxon>
        <taxon>Ascomycota</taxon>
        <taxon>Pezizomycotina</taxon>
        <taxon>Sordariomycetes</taxon>
        <taxon>Sordariomycetidae</taxon>
        <taxon>Magnaporthales</taxon>
        <taxon>Magnaporthaceae</taxon>
        <taxon>Gaeumannomyces</taxon>
    </lineage>
</organism>
<evidence type="ECO:0000313" key="2">
    <source>
        <dbReference type="EMBL" id="EJT71377.1"/>
    </source>
</evidence>
<dbReference type="RefSeq" id="XP_009226774.1">
    <property type="nucleotide sequence ID" value="XM_009228510.1"/>
</dbReference>
<keyword evidence="4" id="KW-1185">Reference proteome</keyword>
<protein>
    <submittedName>
        <fullName evidence="2 3">Uncharacterized protein</fullName>
    </submittedName>
</protein>
<dbReference type="VEuPathDB" id="FungiDB:GGTG_10636"/>
<dbReference type="HOGENOM" id="CLU_2589897_0_0_1"/>
<evidence type="ECO:0000256" key="1">
    <source>
        <dbReference type="SAM" id="SignalP"/>
    </source>
</evidence>
<dbReference type="GeneID" id="20351094"/>
<accession>J3PAW1</accession>
<evidence type="ECO:0000313" key="4">
    <source>
        <dbReference type="Proteomes" id="UP000006039"/>
    </source>
</evidence>
<dbReference type="EnsemblFungi" id="EJT71377">
    <property type="protein sequence ID" value="EJT71377"/>
    <property type="gene ID" value="GGTG_10636"/>
</dbReference>
<dbReference type="AlphaFoldDB" id="J3PAW1"/>
<evidence type="ECO:0000313" key="3">
    <source>
        <dbReference type="EnsemblFungi" id="EJT71377"/>
    </source>
</evidence>
<proteinExistence type="predicted"/>
<feature type="signal peptide" evidence="1">
    <location>
        <begin position="1"/>
        <end position="22"/>
    </location>
</feature>
<reference evidence="2" key="2">
    <citation type="submission" date="2010-07" db="EMBL/GenBank/DDBJ databases">
        <authorList>
            <consortium name="The Broad Institute Genome Sequencing Platform"/>
            <consortium name="Broad Institute Genome Sequencing Center for Infectious Disease"/>
            <person name="Ma L.-J."/>
            <person name="Dead R."/>
            <person name="Young S."/>
            <person name="Zeng Q."/>
            <person name="Koehrsen M."/>
            <person name="Alvarado L."/>
            <person name="Berlin A."/>
            <person name="Chapman S.B."/>
            <person name="Chen Z."/>
            <person name="Freedman E."/>
            <person name="Gellesch M."/>
            <person name="Goldberg J."/>
            <person name="Griggs A."/>
            <person name="Gujja S."/>
            <person name="Heilman E.R."/>
            <person name="Heiman D."/>
            <person name="Hepburn T."/>
            <person name="Howarth C."/>
            <person name="Jen D."/>
            <person name="Larson L."/>
            <person name="Mehta T."/>
            <person name="Neiman D."/>
            <person name="Pearson M."/>
            <person name="Roberts A."/>
            <person name="Saif S."/>
            <person name="Shea T."/>
            <person name="Shenoy N."/>
            <person name="Sisk P."/>
            <person name="Stolte C."/>
            <person name="Sykes S."/>
            <person name="Walk T."/>
            <person name="White J."/>
            <person name="Yandava C."/>
            <person name="Haas B."/>
            <person name="Nusbaum C."/>
            <person name="Birren B."/>
        </authorList>
    </citation>
    <scope>NUCLEOTIDE SEQUENCE</scope>
    <source>
        <strain evidence="2">R3-111a-1</strain>
    </source>
</reference>
<dbReference type="STRING" id="644352.J3PAW1"/>
<dbReference type="EMBL" id="GL385400">
    <property type="protein sequence ID" value="EJT71377.1"/>
    <property type="molecule type" value="Genomic_DNA"/>
</dbReference>
<reference evidence="2" key="3">
    <citation type="submission" date="2010-09" db="EMBL/GenBank/DDBJ databases">
        <title>Annotation of Gaeumannomyces graminis var. tritici R3-111a-1.</title>
        <authorList>
            <consortium name="The Broad Institute Genome Sequencing Platform"/>
            <person name="Ma L.-J."/>
            <person name="Dead R."/>
            <person name="Young S.K."/>
            <person name="Zeng Q."/>
            <person name="Gargeya S."/>
            <person name="Fitzgerald M."/>
            <person name="Haas B."/>
            <person name="Abouelleil A."/>
            <person name="Alvarado L."/>
            <person name="Arachchi H.M."/>
            <person name="Berlin A."/>
            <person name="Brown A."/>
            <person name="Chapman S.B."/>
            <person name="Chen Z."/>
            <person name="Dunbar C."/>
            <person name="Freedman E."/>
            <person name="Gearin G."/>
            <person name="Gellesch M."/>
            <person name="Goldberg J."/>
            <person name="Griggs A."/>
            <person name="Gujja S."/>
            <person name="Heiman D."/>
            <person name="Howarth C."/>
            <person name="Larson L."/>
            <person name="Lui A."/>
            <person name="MacDonald P.J.P."/>
            <person name="Mehta T."/>
            <person name="Montmayeur A."/>
            <person name="Murphy C."/>
            <person name="Neiman D."/>
            <person name="Pearson M."/>
            <person name="Priest M."/>
            <person name="Roberts A."/>
            <person name="Saif S."/>
            <person name="Shea T."/>
            <person name="Shenoy N."/>
            <person name="Sisk P."/>
            <person name="Stolte C."/>
            <person name="Sykes S."/>
            <person name="Yandava C."/>
            <person name="Wortman J."/>
            <person name="Nusbaum C."/>
            <person name="Birren B."/>
        </authorList>
    </citation>
    <scope>NUCLEOTIDE SEQUENCE</scope>
    <source>
        <strain evidence="2">R3-111a-1</strain>
    </source>
</reference>
<dbReference type="eggNOG" id="ENOG502RNEG">
    <property type="taxonomic scope" value="Eukaryota"/>
</dbReference>
<dbReference type="Proteomes" id="UP000006039">
    <property type="component" value="Unassembled WGS sequence"/>
</dbReference>
<reference evidence="4" key="1">
    <citation type="submission" date="2010-07" db="EMBL/GenBank/DDBJ databases">
        <title>The genome sequence of Gaeumannomyces graminis var. tritici strain R3-111a-1.</title>
        <authorList>
            <consortium name="The Broad Institute Genome Sequencing Platform"/>
            <person name="Ma L.-J."/>
            <person name="Dead R."/>
            <person name="Young S."/>
            <person name="Zeng Q."/>
            <person name="Koehrsen M."/>
            <person name="Alvarado L."/>
            <person name="Berlin A."/>
            <person name="Chapman S.B."/>
            <person name="Chen Z."/>
            <person name="Freedman E."/>
            <person name="Gellesch M."/>
            <person name="Goldberg J."/>
            <person name="Griggs A."/>
            <person name="Gujja S."/>
            <person name="Heilman E.R."/>
            <person name="Heiman D."/>
            <person name="Hepburn T."/>
            <person name="Howarth C."/>
            <person name="Jen D."/>
            <person name="Larson L."/>
            <person name="Mehta T."/>
            <person name="Neiman D."/>
            <person name="Pearson M."/>
            <person name="Roberts A."/>
            <person name="Saif S."/>
            <person name="Shea T."/>
            <person name="Shenoy N."/>
            <person name="Sisk P."/>
            <person name="Stolte C."/>
            <person name="Sykes S."/>
            <person name="Walk T."/>
            <person name="White J."/>
            <person name="Yandava C."/>
            <person name="Haas B."/>
            <person name="Nusbaum C."/>
            <person name="Birren B."/>
        </authorList>
    </citation>
    <scope>NUCLEOTIDE SEQUENCE [LARGE SCALE GENOMIC DNA]</scope>
    <source>
        <strain evidence="4">R3-111a-1</strain>
    </source>
</reference>